<feature type="compositionally biased region" description="Low complexity" evidence="10">
    <location>
        <begin position="510"/>
        <end position="569"/>
    </location>
</feature>
<dbReference type="RefSeq" id="XP_049315960.1">
    <property type="nucleotide sequence ID" value="XM_049460003.1"/>
</dbReference>
<evidence type="ECO:0000313" key="16">
    <source>
        <dbReference type="RefSeq" id="XP_049315958.1"/>
    </source>
</evidence>
<organism evidence="12 14">
    <name type="scientific">Bactrocera dorsalis</name>
    <name type="common">Oriental fruit fly</name>
    <name type="synonym">Dacus dorsalis</name>
    <dbReference type="NCBI Taxonomy" id="27457"/>
    <lineage>
        <taxon>Eukaryota</taxon>
        <taxon>Metazoa</taxon>
        <taxon>Ecdysozoa</taxon>
        <taxon>Arthropoda</taxon>
        <taxon>Hexapoda</taxon>
        <taxon>Insecta</taxon>
        <taxon>Pterygota</taxon>
        <taxon>Neoptera</taxon>
        <taxon>Endopterygota</taxon>
        <taxon>Diptera</taxon>
        <taxon>Brachycera</taxon>
        <taxon>Muscomorpha</taxon>
        <taxon>Tephritoidea</taxon>
        <taxon>Tephritidae</taxon>
        <taxon>Bactrocera</taxon>
        <taxon>Bactrocera</taxon>
    </lineage>
</organism>
<keyword evidence="4" id="KW-0805">Transcription regulation</keyword>
<evidence type="ECO:0000256" key="2">
    <source>
        <dbReference type="ARBA" id="ARBA00006569"/>
    </source>
</evidence>
<evidence type="ECO:0000259" key="11">
    <source>
        <dbReference type="PROSITE" id="PS50118"/>
    </source>
</evidence>
<comment type="similarity">
    <text evidence="2">Belongs to the TCF/LEF family.</text>
</comment>
<evidence type="ECO:0000256" key="8">
    <source>
        <dbReference type="ARBA" id="ARBA00023242"/>
    </source>
</evidence>
<feature type="domain" description="HMG box" evidence="11">
    <location>
        <begin position="286"/>
        <end position="354"/>
    </location>
</feature>
<dbReference type="RefSeq" id="XP_049315958.1">
    <property type="nucleotide sequence ID" value="XM_049460001.1"/>
</dbReference>
<dbReference type="RefSeq" id="XP_049315956.1">
    <property type="nucleotide sequence ID" value="XM_049459999.1"/>
</dbReference>
<evidence type="ECO:0000256" key="9">
    <source>
        <dbReference type="PROSITE-ProRule" id="PRU00267"/>
    </source>
</evidence>
<dbReference type="PANTHER" id="PTHR10373:SF38">
    <property type="entry name" value="PROTEIN PANGOLIN, ISOFORM J"/>
    <property type="match status" value="1"/>
</dbReference>
<dbReference type="RefSeq" id="XP_049315955.1">
    <property type="nucleotide sequence ID" value="XM_049459998.1"/>
</dbReference>
<name>A0ABM3K3A9_BACDO</name>
<accession>A0ABM3K3A9</accession>
<evidence type="ECO:0000256" key="3">
    <source>
        <dbReference type="ARBA" id="ARBA00022687"/>
    </source>
</evidence>
<evidence type="ECO:0000256" key="1">
    <source>
        <dbReference type="ARBA" id="ARBA00004123"/>
    </source>
</evidence>
<keyword evidence="5 9" id="KW-0238">DNA-binding</keyword>
<dbReference type="RefSeq" id="XP_049315957.1">
    <property type="nucleotide sequence ID" value="XM_049460000.1"/>
</dbReference>
<evidence type="ECO:0000313" key="18">
    <source>
        <dbReference type="RefSeq" id="XP_049315960.1"/>
    </source>
</evidence>
<feature type="DNA-binding region" description="HMG box" evidence="9">
    <location>
        <begin position="286"/>
        <end position="354"/>
    </location>
</feature>
<feature type="compositionally biased region" description="Polar residues" evidence="10">
    <location>
        <begin position="245"/>
        <end position="254"/>
    </location>
</feature>
<evidence type="ECO:0000256" key="6">
    <source>
        <dbReference type="ARBA" id="ARBA00023159"/>
    </source>
</evidence>
<dbReference type="SMART" id="SM01366">
    <property type="entry name" value="c-clamp"/>
    <property type="match status" value="1"/>
</dbReference>
<dbReference type="CDD" id="cd21996">
    <property type="entry name" value="HMG-box_TCF7-like"/>
    <property type="match status" value="1"/>
</dbReference>
<keyword evidence="8 9" id="KW-0539">Nucleus</keyword>
<evidence type="ECO:0000256" key="10">
    <source>
        <dbReference type="SAM" id="MobiDB-lite"/>
    </source>
</evidence>
<evidence type="ECO:0000313" key="12">
    <source>
        <dbReference type="Proteomes" id="UP001652620"/>
    </source>
</evidence>
<sequence length="1062" mass="115254">MYSTTSPQHNYVLLNVSSYRHPFKTHTNIGGIKENAFFKNKKEHRLKVFNAKKHANSRGQRKLFRSCEKSGKLPTRPDLSPVFSKLESHASSFNMGYLVSPYSYSNGGAGGLPVTMANKIGLSPFFCHNGDPLTTPPPAHCGIPPYQLDPKAMGLTRPAIYSFPSSQYAYPMLGPDMTPSWHTPSVYSAASSFRSPYPSSLPINPTLSSDFPFRFPPNLLPSVHTSPHHVLNSHPTIVKSGPKQDCNQEPTTNHRYSRNLDSKISTANPQGNECKDNSNEKKKPHIKKPLNAFMLYMKEMRAKVVAECTLKESAAINQILGRRWHELSREEQSKYYEKARQERQLHMELYPGWSARDNYGYVSKKKKRKKDRSPADSGGNNMKKCRARFGLDQQNQWCKPCRRKKKCIRYMEGLRGSTGISGTKDDSFQDLDDLDDNASDDNLGSLGSIDDNNKTPDDDTESLNHSLSSPGCQSGLSSLQSPSTSMTSPLNLLPSPATPSTVGLPFGLADSQQDQNVQSQQQLQQPNSDIDSGAQQIRMQQSSQHQIHLSQHQHFLQQHQSHPHTTSSHNGIYEHAERSFICSGSIDVGRSTIISPSLSNKSSSGICISSNNTLINTSSSASGVTTTAAFTERTMRSLLNPSPSDLLLNNNCFPPSGLESSTGAIVSIEHILSNANKLSGSAPNTTTTNTEGNRANDDLNGFISFNNNSDPSFTNNTANNSACENNSMAVTSTQLVSVTVKPLPAAVVAKSTVSSSASSAPSSLVDDTFEKAVAPTQRNPIGANPHDINNPLSINQLTKCSESTSNTNKNIVTTTHNNFKNIVATVDNNSNSSCFDNISTASCSNTNGIAAKKYNHNNQQLPKQLALRISSTTSSPQQQQLATTCLLPPVPQHYQHQFHLHTTTGPPTSPTHHRASHRHSHVHPPLFNQHFQQFSHHLASVAAAAAAANVHIPNILSAAVVKPNNSMQRNTTSVVIANEAAATTISEAIETTAENKACTESVGNMTALKCRASETTVATTTTMSGTTTVTTKTLPVLTADNTALLNVSTTASGNENGAISVT</sequence>
<dbReference type="InterPro" id="IPR009071">
    <property type="entry name" value="HMG_box_dom"/>
</dbReference>
<evidence type="ECO:0000256" key="4">
    <source>
        <dbReference type="ARBA" id="ARBA00023015"/>
    </source>
</evidence>
<dbReference type="PROSITE" id="PS50118">
    <property type="entry name" value="HMG_BOX_2"/>
    <property type="match status" value="1"/>
</dbReference>
<dbReference type="PANTHER" id="PTHR10373">
    <property type="entry name" value="TRANSCRIPTION FACTOR 7 FAMILY MEMBER"/>
    <property type="match status" value="1"/>
</dbReference>
<gene>
    <name evidence="13 14 15 16 17 18" type="primary">LOC105231504</name>
</gene>
<keyword evidence="7" id="KW-0804">Transcription</keyword>
<evidence type="ECO:0000313" key="13">
    <source>
        <dbReference type="RefSeq" id="XP_049315955.1"/>
    </source>
</evidence>
<evidence type="ECO:0000313" key="17">
    <source>
        <dbReference type="RefSeq" id="XP_049315959.1"/>
    </source>
</evidence>
<feature type="compositionally biased region" description="Acidic residues" evidence="10">
    <location>
        <begin position="428"/>
        <end position="439"/>
    </location>
</feature>
<dbReference type="InterPro" id="IPR036910">
    <property type="entry name" value="HMG_box_dom_sf"/>
</dbReference>
<dbReference type="Gene3D" id="1.10.30.10">
    <property type="entry name" value="High mobility group box domain"/>
    <property type="match status" value="1"/>
</dbReference>
<evidence type="ECO:0000256" key="7">
    <source>
        <dbReference type="ARBA" id="ARBA00023163"/>
    </source>
</evidence>
<feature type="compositionally biased region" description="Low complexity" evidence="10">
    <location>
        <begin position="466"/>
        <end position="490"/>
    </location>
</feature>
<dbReference type="SUPFAM" id="SSF47095">
    <property type="entry name" value="HMG-box"/>
    <property type="match status" value="1"/>
</dbReference>
<dbReference type="InterPro" id="IPR024940">
    <property type="entry name" value="TCF/LEF"/>
</dbReference>
<dbReference type="Pfam" id="PF00505">
    <property type="entry name" value="HMG_box"/>
    <property type="match status" value="1"/>
</dbReference>
<reference evidence="13 14" key="1">
    <citation type="submission" date="2025-05" db="UniProtKB">
        <authorList>
            <consortium name="RefSeq"/>
        </authorList>
    </citation>
    <scope>IDENTIFICATION</scope>
    <source>
        <tissue evidence="13 14">Adult</tissue>
    </source>
</reference>
<dbReference type="RefSeq" id="XP_049315959.1">
    <property type="nucleotide sequence ID" value="XM_049460002.1"/>
</dbReference>
<feature type="region of interest" description="Disordered" evidence="10">
    <location>
        <begin position="234"/>
        <end position="286"/>
    </location>
</feature>
<evidence type="ECO:0000313" key="14">
    <source>
        <dbReference type="RefSeq" id="XP_049315956.1"/>
    </source>
</evidence>
<evidence type="ECO:0000256" key="5">
    <source>
        <dbReference type="ARBA" id="ARBA00023125"/>
    </source>
</evidence>
<keyword evidence="6" id="KW-0010">Activator</keyword>
<feature type="region of interest" description="Disordered" evidence="10">
    <location>
        <begin position="361"/>
        <end position="383"/>
    </location>
</feature>
<evidence type="ECO:0000313" key="15">
    <source>
        <dbReference type="RefSeq" id="XP_049315957.1"/>
    </source>
</evidence>
<protein>
    <submittedName>
        <fullName evidence="13 14">Uncharacterized protein LOC105231504 isoform X13</fullName>
    </submittedName>
</protein>
<keyword evidence="3" id="KW-0879">Wnt signaling pathway</keyword>
<dbReference type="SMART" id="SM00398">
    <property type="entry name" value="HMG"/>
    <property type="match status" value="1"/>
</dbReference>
<feature type="compositionally biased region" description="Polar residues" evidence="10">
    <location>
        <begin position="262"/>
        <end position="271"/>
    </location>
</feature>
<comment type="subcellular location">
    <subcellularLocation>
        <location evidence="1">Nucleus</location>
    </subcellularLocation>
</comment>
<keyword evidence="12" id="KW-1185">Reference proteome</keyword>
<dbReference type="Proteomes" id="UP001652620">
    <property type="component" value="Chromosome 6"/>
</dbReference>
<proteinExistence type="inferred from homology"/>
<feature type="region of interest" description="Disordered" evidence="10">
    <location>
        <begin position="418"/>
        <end position="570"/>
    </location>
</feature>
<dbReference type="GeneID" id="105231504"/>